<name>E6W6Z1_DESIS</name>
<protein>
    <submittedName>
        <fullName evidence="1">Uncharacterized protein</fullName>
    </submittedName>
</protein>
<dbReference type="InParanoid" id="E6W6Z1"/>
<sequence>MGSSLDVLSRRHREVLDAFVALLEPLPVVQGVYILAFPPSSEPDAMVRVIILVRERSSAVLAEITALAQQVEKEFDAEVQPDIFATAAFAGLLEAGAPDLAGFASNAVTLIPLRVE</sequence>
<gene>
    <name evidence="1" type="ordered locus">Selin_1501</name>
</gene>
<dbReference type="STRING" id="653733.Selin_1501"/>
<reference evidence="1 2" key="1">
    <citation type="submission" date="2010-12" db="EMBL/GenBank/DDBJ databases">
        <title>Complete sequence of Desulfurispirillum indicum S5.</title>
        <authorList>
            <consortium name="US DOE Joint Genome Institute"/>
            <person name="Lucas S."/>
            <person name="Copeland A."/>
            <person name="Lapidus A."/>
            <person name="Cheng J.-F."/>
            <person name="Goodwin L."/>
            <person name="Pitluck S."/>
            <person name="Chertkov O."/>
            <person name="Held B."/>
            <person name="Detter J.C."/>
            <person name="Han C."/>
            <person name="Tapia R."/>
            <person name="Land M."/>
            <person name="Hauser L."/>
            <person name="Kyrpides N."/>
            <person name="Ivanova N."/>
            <person name="Mikhailova N."/>
            <person name="Haggblom M."/>
            <person name="Rauschenbach I."/>
            <person name="Bini E."/>
            <person name="Woyke T."/>
        </authorList>
    </citation>
    <scope>NUCLEOTIDE SEQUENCE [LARGE SCALE GENOMIC DNA]</scope>
    <source>
        <strain evidence="2">ATCC BAA-1389 / DSM 22839 / S5</strain>
    </source>
</reference>
<evidence type="ECO:0000313" key="2">
    <source>
        <dbReference type="Proteomes" id="UP000002572"/>
    </source>
</evidence>
<evidence type="ECO:0000313" key="1">
    <source>
        <dbReference type="EMBL" id="ADU66234.1"/>
    </source>
</evidence>
<dbReference type="RefSeq" id="WP_013506115.1">
    <property type="nucleotide sequence ID" value="NC_014836.1"/>
</dbReference>
<dbReference type="KEGG" id="din:Selin_1501"/>
<accession>E6W6Z1</accession>
<dbReference type="EMBL" id="CP002432">
    <property type="protein sequence ID" value="ADU66234.1"/>
    <property type="molecule type" value="Genomic_DNA"/>
</dbReference>
<dbReference type="AlphaFoldDB" id="E6W6Z1"/>
<organism evidence="1 2">
    <name type="scientific">Desulfurispirillum indicum (strain ATCC BAA-1389 / DSM 22839 / S5)</name>
    <dbReference type="NCBI Taxonomy" id="653733"/>
    <lineage>
        <taxon>Bacteria</taxon>
        <taxon>Pseudomonadati</taxon>
        <taxon>Chrysiogenota</taxon>
        <taxon>Chrysiogenia</taxon>
        <taxon>Chrysiogenales</taxon>
        <taxon>Chrysiogenaceae</taxon>
        <taxon>Desulfurispirillum</taxon>
    </lineage>
</organism>
<keyword evidence="2" id="KW-1185">Reference proteome</keyword>
<proteinExistence type="predicted"/>
<dbReference type="HOGENOM" id="CLU_2092856_0_0_0"/>
<dbReference type="Proteomes" id="UP000002572">
    <property type="component" value="Chromosome"/>
</dbReference>